<evidence type="ECO:0000313" key="2">
    <source>
        <dbReference type="Proteomes" id="UP000218785"/>
    </source>
</evidence>
<gene>
    <name evidence="1" type="ORF">NIES37_01530</name>
</gene>
<reference evidence="1 2" key="1">
    <citation type="submission" date="2017-06" db="EMBL/GenBank/DDBJ databases">
        <title>Genome sequencing of cyanobaciteial culture collection at National Institute for Environmental Studies (NIES).</title>
        <authorList>
            <person name="Hirose Y."/>
            <person name="Shimura Y."/>
            <person name="Fujisawa T."/>
            <person name="Nakamura Y."/>
            <person name="Kawachi M."/>
        </authorList>
    </citation>
    <scope>NUCLEOTIDE SEQUENCE [LARGE SCALE GENOMIC DNA]</scope>
    <source>
        <strain evidence="1 2">NIES-37</strain>
    </source>
</reference>
<name>A0A1Z4MRW2_9CYAN</name>
<keyword evidence="2" id="KW-1185">Reference proteome</keyword>
<proteinExistence type="predicted"/>
<dbReference type="EMBL" id="AP018248">
    <property type="protein sequence ID" value="BAY96224.1"/>
    <property type="molecule type" value="Genomic_DNA"/>
</dbReference>
<evidence type="ECO:0000313" key="1">
    <source>
        <dbReference type="EMBL" id="BAY96224.1"/>
    </source>
</evidence>
<protein>
    <submittedName>
        <fullName evidence="1">Uncharacterized protein</fullName>
    </submittedName>
</protein>
<dbReference type="KEGG" id="ttq:NIES37_01530"/>
<dbReference type="AlphaFoldDB" id="A0A1Z4MRW2"/>
<accession>A0A1Z4MRW2</accession>
<sequence length="157" mass="17823">MSMNLQVAIDKDTTVISEEMDKATTLFAEAISQILPDLAQLFQQYQVSGVLKTKLLPETSRGCTYIDGRAICTKGFRLELMRESVSFGETSTRDTETEQKFWTDIESKFLEMVDLLSQSIQEMSESFEVQFSIETATVNIEQPVVCQWDSNKILHCS</sequence>
<organism evidence="1 2">
    <name type="scientific">Tolypothrix tenuis PCC 7101</name>
    <dbReference type="NCBI Taxonomy" id="231146"/>
    <lineage>
        <taxon>Bacteria</taxon>
        <taxon>Bacillati</taxon>
        <taxon>Cyanobacteriota</taxon>
        <taxon>Cyanophyceae</taxon>
        <taxon>Nostocales</taxon>
        <taxon>Tolypothrichaceae</taxon>
        <taxon>Tolypothrix</taxon>
    </lineage>
</organism>
<dbReference type="Proteomes" id="UP000218785">
    <property type="component" value="Chromosome"/>
</dbReference>
<dbReference type="RefSeq" id="WP_096573465.1">
    <property type="nucleotide sequence ID" value="NZ_CAWNJS010000001.1"/>
</dbReference>